<dbReference type="AlphaFoldDB" id="A0A151I2R8"/>
<dbReference type="GO" id="GO:0008270">
    <property type="term" value="F:zinc ion binding"/>
    <property type="evidence" value="ECO:0007669"/>
    <property type="project" value="InterPro"/>
</dbReference>
<keyword evidence="2" id="KW-1185">Reference proteome</keyword>
<evidence type="ECO:0000313" key="1">
    <source>
        <dbReference type="EMBL" id="KYM82091.1"/>
    </source>
</evidence>
<sequence length="124" mass="14553">FLEVSYTQMIATQCTLALKNTPNINLFTSNKNGRSMRQKTPGKIFKYKCHRCHQIDHKAIDCRDRHEKKNTKTNTRKKQLMRMSLSSFLSLRPFHIRYGIIQEAMRDVSIVDALHICIITKTKK</sequence>
<dbReference type="GO" id="GO:0003676">
    <property type="term" value="F:nucleic acid binding"/>
    <property type="evidence" value="ECO:0007669"/>
    <property type="project" value="InterPro"/>
</dbReference>
<evidence type="ECO:0000313" key="2">
    <source>
        <dbReference type="Proteomes" id="UP000078540"/>
    </source>
</evidence>
<evidence type="ECO:0008006" key="3">
    <source>
        <dbReference type="Google" id="ProtNLM"/>
    </source>
</evidence>
<proteinExistence type="predicted"/>
<accession>A0A151I2R8</accession>
<dbReference type="InterPro" id="IPR036875">
    <property type="entry name" value="Znf_CCHC_sf"/>
</dbReference>
<gene>
    <name evidence="1" type="ORF">ALC53_07448</name>
</gene>
<dbReference type="SUPFAM" id="SSF57756">
    <property type="entry name" value="Retrovirus zinc finger-like domains"/>
    <property type="match status" value="1"/>
</dbReference>
<name>A0A151I2R8_9HYME</name>
<dbReference type="Proteomes" id="UP000078540">
    <property type="component" value="Unassembled WGS sequence"/>
</dbReference>
<reference evidence="1 2" key="1">
    <citation type="submission" date="2015-09" db="EMBL/GenBank/DDBJ databases">
        <title>Atta colombica WGS genome.</title>
        <authorList>
            <person name="Nygaard S."/>
            <person name="Hu H."/>
            <person name="Boomsma J."/>
            <person name="Zhang G."/>
        </authorList>
    </citation>
    <scope>NUCLEOTIDE SEQUENCE [LARGE SCALE GENOMIC DNA]</scope>
    <source>
        <strain evidence="1">Treedump-2</strain>
        <tissue evidence="1">Whole body</tissue>
    </source>
</reference>
<feature type="non-terminal residue" evidence="1">
    <location>
        <position position="1"/>
    </location>
</feature>
<organism evidence="1 2">
    <name type="scientific">Atta colombica</name>
    <dbReference type="NCBI Taxonomy" id="520822"/>
    <lineage>
        <taxon>Eukaryota</taxon>
        <taxon>Metazoa</taxon>
        <taxon>Ecdysozoa</taxon>
        <taxon>Arthropoda</taxon>
        <taxon>Hexapoda</taxon>
        <taxon>Insecta</taxon>
        <taxon>Pterygota</taxon>
        <taxon>Neoptera</taxon>
        <taxon>Endopterygota</taxon>
        <taxon>Hymenoptera</taxon>
        <taxon>Apocrita</taxon>
        <taxon>Aculeata</taxon>
        <taxon>Formicoidea</taxon>
        <taxon>Formicidae</taxon>
        <taxon>Myrmicinae</taxon>
        <taxon>Atta</taxon>
    </lineage>
</organism>
<dbReference type="EMBL" id="KQ976521">
    <property type="protein sequence ID" value="KYM82091.1"/>
    <property type="molecule type" value="Genomic_DNA"/>
</dbReference>
<protein>
    <recommendedName>
        <fullName evidence="3">CCHC-type domain-containing protein</fullName>
    </recommendedName>
</protein>